<dbReference type="Proteomes" id="UP000016927">
    <property type="component" value="Unassembled WGS sequence"/>
</dbReference>
<organism evidence="2 3">
    <name type="scientific">Nosema bombycis (strain CQ1 / CVCC 102059)</name>
    <name type="common">Microsporidian parasite</name>
    <name type="synonym">Pebrine of silkworm</name>
    <dbReference type="NCBI Taxonomy" id="578461"/>
    <lineage>
        <taxon>Eukaryota</taxon>
        <taxon>Fungi</taxon>
        <taxon>Fungi incertae sedis</taxon>
        <taxon>Microsporidia</taxon>
        <taxon>Nosematidae</taxon>
        <taxon>Nosema</taxon>
    </lineage>
</organism>
<feature type="transmembrane region" description="Helical" evidence="1">
    <location>
        <begin position="101"/>
        <end position="122"/>
    </location>
</feature>
<proteinExistence type="predicted"/>
<dbReference type="VEuPathDB" id="MicrosporidiaDB:NBO_281g0001"/>
<gene>
    <name evidence="2" type="ORF">NBO_281g0001</name>
</gene>
<keyword evidence="1" id="KW-1133">Transmembrane helix</keyword>
<name>R0MFS7_NOSB1</name>
<evidence type="ECO:0000256" key="1">
    <source>
        <dbReference type="SAM" id="Phobius"/>
    </source>
</evidence>
<accession>R0MFS7</accession>
<keyword evidence="3" id="KW-1185">Reference proteome</keyword>
<keyword evidence="1" id="KW-0472">Membrane</keyword>
<reference evidence="2 3" key="1">
    <citation type="journal article" date="2013" name="BMC Genomics">
        <title>Comparative genomics of parasitic silkworm microsporidia reveal an association between genome expansion and host adaptation.</title>
        <authorList>
            <person name="Pan G."/>
            <person name="Xu J."/>
            <person name="Li T."/>
            <person name="Xia Q."/>
            <person name="Liu S.L."/>
            <person name="Zhang G."/>
            <person name="Li S."/>
            <person name="Li C."/>
            <person name="Liu H."/>
            <person name="Yang L."/>
            <person name="Liu T."/>
            <person name="Zhang X."/>
            <person name="Wu Z."/>
            <person name="Fan W."/>
            <person name="Dang X."/>
            <person name="Xiang H."/>
            <person name="Tao M."/>
            <person name="Li Y."/>
            <person name="Hu J."/>
            <person name="Li Z."/>
            <person name="Lin L."/>
            <person name="Luo J."/>
            <person name="Geng L."/>
            <person name="Wang L."/>
            <person name="Long M."/>
            <person name="Wan Y."/>
            <person name="He N."/>
            <person name="Zhang Z."/>
            <person name="Lu C."/>
            <person name="Keeling P.J."/>
            <person name="Wang J."/>
            <person name="Xiang Z."/>
            <person name="Zhou Z."/>
        </authorList>
    </citation>
    <scope>NUCLEOTIDE SEQUENCE [LARGE SCALE GENOMIC DNA]</scope>
    <source>
        <strain evidence="3">CQ1 / CVCC 102059</strain>
    </source>
</reference>
<sequence length="128" mass="14598">MKFSILIINYFLISKSANDHDLSENTHAVLRIYTVPGPYTAALPSYEDVINPLPPTYNDAVGFKPAEHLIELDIVTPSVVSESESGVTIDNSMQFRIRQRYYNVCVFLFWVMTLVTIVMLLLNFTKYS</sequence>
<dbReference type="AlphaFoldDB" id="R0MFS7"/>
<evidence type="ECO:0000313" key="2">
    <source>
        <dbReference type="EMBL" id="EOB12980.1"/>
    </source>
</evidence>
<dbReference type="EMBL" id="KB909189">
    <property type="protein sequence ID" value="EOB12980.1"/>
    <property type="molecule type" value="Genomic_DNA"/>
</dbReference>
<dbReference type="HOGENOM" id="CLU_1960204_0_0_1"/>
<keyword evidence="1" id="KW-0812">Transmembrane</keyword>
<evidence type="ECO:0000313" key="3">
    <source>
        <dbReference type="Proteomes" id="UP000016927"/>
    </source>
</evidence>
<protein>
    <submittedName>
        <fullName evidence="2">Uncharacterized protein</fullName>
    </submittedName>
</protein>